<gene>
    <name evidence="2" type="ORF">F0169_02120</name>
</gene>
<dbReference type="Proteomes" id="UP000326112">
    <property type="component" value="Unassembled WGS sequence"/>
</dbReference>
<comment type="caution">
    <text evidence="2">The sequence shown here is derived from an EMBL/GenBank/DDBJ whole genome shotgun (WGS) entry which is preliminary data.</text>
</comment>
<evidence type="ECO:0000313" key="2">
    <source>
        <dbReference type="EMBL" id="MPR00975.1"/>
    </source>
</evidence>
<dbReference type="EMBL" id="VUAZ01000009">
    <property type="protein sequence ID" value="MPR00975.1"/>
    <property type="molecule type" value="Genomic_DNA"/>
</dbReference>
<keyword evidence="3" id="KW-1185">Reference proteome</keyword>
<proteinExistence type="predicted"/>
<protein>
    <submittedName>
        <fullName evidence="2">Uncharacterized protein</fullName>
    </submittedName>
</protein>
<dbReference type="RefSeq" id="WP_152745308.1">
    <property type="nucleotide sequence ID" value="NZ_VUAZ01000009.1"/>
</dbReference>
<sequence length="99" mass="11508">MIVVGAFLYVLGGAALAYYFMYRFSGPRLSNLQLYFCLIVNGFFFISYMRLIEHGDFVYVWRRPDLLMQYPILNWFALAGIILHAFALPIDRKLGKGNQ</sequence>
<reference evidence="2 3" key="2">
    <citation type="journal article" date="2023" name="Plant Pathol.">
        <title>Dismantling and reorganizing Pseudomonas marginalis sensu#lato.</title>
        <authorList>
            <person name="Sawada H."/>
            <person name="Fujikawa T."/>
            <person name="Satou M."/>
        </authorList>
    </citation>
    <scope>NUCLEOTIDE SEQUENCE [LARGE SCALE GENOMIC DNA]</scope>
    <source>
        <strain evidence="2 3">MAFF 212408</strain>
    </source>
</reference>
<keyword evidence="1" id="KW-0812">Transmembrane</keyword>
<feature type="transmembrane region" description="Helical" evidence="1">
    <location>
        <begin position="6"/>
        <end position="22"/>
    </location>
</feature>
<keyword evidence="1" id="KW-1133">Transmembrane helix</keyword>
<accession>A0A5N7KGZ6</accession>
<name>A0A5N7KGZ6_9PSED</name>
<keyword evidence="1" id="KW-0472">Membrane</keyword>
<feature type="transmembrane region" description="Helical" evidence="1">
    <location>
        <begin position="34"/>
        <end position="52"/>
    </location>
</feature>
<evidence type="ECO:0000313" key="3">
    <source>
        <dbReference type="Proteomes" id="UP000326112"/>
    </source>
</evidence>
<evidence type="ECO:0000256" key="1">
    <source>
        <dbReference type="SAM" id="Phobius"/>
    </source>
</evidence>
<feature type="transmembrane region" description="Helical" evidence="1">
    <location>
        <begin position="72"/>
        <end position="90"/>
    </location>
</feature>
<organism evidence="2 3">
    <name type="scientific">Pseudomonas kitaguniensis</name>
    <dbReference type="NCBI Taxonomy" id="2607908"/>
    <lineage>
        <taxon>Bacteria</taxon>
        <taxon>Pseudomonadati</taxon>
        <taxon>Pseudomonadota</taxon>
        <taxon>Gammaproteobacteria</taxon>
        <taxon>Pseudomonadales</taxon>
        <taxon>Pseudomonadaceae</taxon>
        <taxon>Pseudomonas</taxon>
    </lineage>
</organism>
<reference evidence="2 3" key="1">
    <citation type="journal article" date="2020" name="Int. J. Syst. Evol. Microbiol.">
        <title>Pseudomonas kitaguniensis sp. nov., a pathogen causing bacterial rot of Welsh onion in Japan.</title>
        <authorList>
            <person name="Sawada H."/>
            <person name="Fujikawa T."/>
            <person name="Nishiwaki Y."/>
            <person name="Horita H."/>
        </authorList>
    </citation>
    <scope>NUCLEOTIDE SEQUENCE [LARGE SCALE GENOMIC DNA]</scope>
    <source>
        <strain evidence="2 3">MAFF 212408</strain>
    </source>
</reference>